<keyword evidence="2" id="KW-1185">Reference proteome</keyword>
<evidence type="ECO:0000313" key="1">
    <source>
        <dbReference type="EMBL" id="KIW52877.1"/>
    </source>
</evidence>
<protein>
    <recommendedName>
        <fullName evidence="3">SnoaL-like domain-containing protein</fullName>
    </recommendedName>
</protein>
<sequence>MTQNHRSPNQIIWPNSIKDGPIPTTIQKFFQSADDATHEGSIAFSKCFSQTGELLARGYTCKGHEELIKFRQGAWDVITYRKHEPRKVYTSASDEKDLVVLGNVMFRHKNGQRVTQEFVGNFIFDEVRDEEALIQSYQAWLDSKPLADLMAGGSS</sequence>
<organism evidence="1 2">
    <name type="scientific">Exophiala xenobiotica</name>
    <dbReference type="NCBI Taxonomy" id="348802"/>
    <lineage>
        <taxon>Eukaryota</taxon>
        <taxon>Fungi</taxon>
        <taxon>Dikarya</taxon>
        <taxon>Ascomycota</taxon>
        <taxon>Pezizomycotina</taxon>
        <taxon>Eurotiomycetes</taxon>
        <taxon>Chaetothyriomycetidae</taxon>
        <taxon>Chaetothyriales</taxon>
        <taxon>Herpotrichiellaceae</taxon>
        <taxon>Exophiala</taxon>
    </lineage>
</organism>
<proteinExistence type="predicted"/>
<gene>
    <name evidence="1" type="ORF">PV05_08490</name>
</gene>
<dbReference type="InterPro" id="IPR032710">
    <property type="entry name" value="NTF2-like_dom_sf"/>
</dbReference>
<dbReference type="Proteomes" id="UP000054342">
    <property type="component" value="Unassembled WGS sequence"/>
</dbReference>
<dbReference type="Gene3D" id="3.10.450.50">
    <property type="match status" value="1"/>
</dbReference>
<dbReference type="RefSeq" id="XP_013313461.1">
    <property type="nucleotide sequence ID" value="XM_013458007.1"/>
</dbReference>
<dbReference type="OrthoDB" id="4119853at2759"/>
<name>A0A0D2CS66_9EURO</name>
<dbReference type="HOGENOM" id="CLU_107714_1_0_1"/>
<accession>A0A0D2CS66</accession>
<evidence type="ECO:0008006" key="3">
    <source>
        <dbReference type="Google" id="ProtNLM"/>
    </source>
</evidence>
<reference evidence="1 2" key="1">
    <citation type="submission" date="2015-01" db="EMBL/GenBank/DDBJ databases">
        <title>The Genome Sequence of Exophiala xenobiotica CBS118157.</title>
        <authorList>
            <consortium name="The Broad Institute Genomics Platform"/>
            <person name="Cuomo C."/>
            <person name="de Hoog S."/>
            <person name="Gorbushina A."/>
            <person name="Stielow B."/>
            <person name="Teixiera M."/>
            <person name="Abouelleil A."/>
            <person name="Chapman S.B."/>
            <person name="Priest M."/>
            <person name="Young S.K."/>
            <person name="Wortman J."/>
            <person name="Nusbaum C."/>
            <person name="Birren B."/>
        </authorList>
    </citation>
    <scope>NUCLEOTIDE SEQUENCE [LARGE SCALE GENOMIC DNA]</scope>
    <source>
        <strain evidence="1 2">CBS 118157</strain>
    </source>
</reference>
<dbReference type="EMBL" id="KN847321">
    <property type="protein sequence ID" value="KIW52877.1"/>
    <property type="molecule type" value="Genomic_DNA"/>
</dbReference>
<dbReference type="AlphaFoldDB" id="A0A0D2CS66"/>
<dbReference type="GeneID" id="25330398"/>
<evidence type="ECO:0000313" key="2">
    <source>
        <dbReference type="Proteomes" id="UP000054342"/>
    </source>
</evidence>
<dbReference type="SUPFAM" id="SSF54427">
    <property type="entry name" value="NTF2-like"/>
    <property type="match status" value="1"/>
</dbReference>